<proteinExistence type="inferred from homology"/>
<evidence type="ECO:0000256" key="4">
    <source>
        <dbReference type="ARBA" id="ARBA00022679"/>
    </source>
</evidence>
<dbReference type="UniPathway" id="UPA00929">
    <property type="reaction ID" value="UER00894"/>
</dbReference>
<evidence type="ECO:0000256" key="5">
    <source>
        <dbReference type="ARBA" id="ARBA00022946"/>
    </source>
</evidence>
<sequence>MLRRTIFRQAGLNKVVPITKAIDGIKDGCSLAVGGFGTAGMPHALMKEIKNRGVRDLCIYSDGAGVDGYGIGVLFESGQIRKMVVSYVGNNKIFAEQYLKGDVILEFCPQGTLAERMRAGGAGIPAFYTPAGFGTVLQVGGQITKYDKNGNVSMESQPKETRFINGRWYVLEHAIRTDFSFVKAWKADRSGNLVFRGTARNFNVPVGQCGQTVVAEVEELVDNGQLDPNEVHLPGVYVDRVVVPEPYEKLIEKRTVSKRGGAQKLAKPSSPEEETRQHIARRAALEFADGMYVNLGIGIPTEASNYIPEGINVVLQSENGLIGMGPFPEEDKVDADWINAGKQTISYLPGAALFDSATSFAMIRGGHMNLTMLGALEVAANGDLANFMIPGKLVKGPGGAMDLVSCGARVVVTTTHCNKNGDPKIVERCRLPVTGKNCVSRIITEYAVFDVENGQLVLKELAEGKTVDQVKKITGAGFIVGDVKPMPLAPIP</sequence>
<evidence type="ECO:0000256" key="6">
    <source>
        <dbReference type="ARBA" id="ARBA00023128"/>
    </source>
</evidence>
<dbReference type="InterPro" id="IPR012791">
    <property type="entry name" value="3-oxoacid_CoA-transf_B"/>
</dbReference>
<keyword evidence="6 7" id="KW-0496">Mitochondrion</keyword>
<evidence type="ECO:0000256" key="3">
    <source>
        <dbReference type="ARBA" id="ARBA00007154"/>
    </source>
</evidence>
<comment type="catalytic activity">
    <reaction evidence="7">
        <text>a 3-oxo acid + succinyl-CoA = a 3-oxoacyl-CoA + succinate</text>
        <dbReference type="Rhea" id="RHEA:24564"/>
        <dbReference type="ChEBI" id="CHEBI:30031"/>
        <dbReference type="ChEBI" id="CHEBI:35973"/>
        <dbReference type="ChEBI" id="CHEBI:57292"/>
        <dbReference type="ChEBI" id="CHEBI:90726"/>
        <dbReference type="EC" id="2.8.3.5"/>
    </reaction>
</comment>
<evidence type="ECO:0000256" key="8">
    <source>
        <dbReference type="PIRSR" id="PIRSR000858-1"/>
    </source>
</evidence>
<dbReference type="VEuPathDB" id="TriTrypDB:TvY486_1102740"/>
<dbReference type="NCBIfam" id="TIGR02429">
    <property type="entry name" value="pcaI_scoA_fam"/>
    <property type="match status" value="1"/>
</dbReference>
<gene>
    <name evidence="9" type="ORF">TVY486_1102740</name>
</gene>
<dbReference type="InterPro" id="IPR004163">
    <property type="entry name" value="CoA_transf_BS"/>
</dbReference>
<dbReference type="Pfam" id="PF01144">
    <property type="entry name" value="CoA_trans"/>
    <property type="match status" value="2"/>
</dbReference>
<dbReference type="GO" id="GO:0005739">
    <property type="term" value="C:mitochondrion"/>
    <property type="evidence" value="ECO:0007669"/>
    <property type="project" value="UniProtKB-SubCell"/>
</dbReference>
<comment type="pathway">
    <text evidence="2 7">Ketone metabolism; succinyl-CoA degradation; acetoacetyl-CoA from succinyl-CoA: step 1/1.</text>
</comment>
<dbReference type="AlphaFoldDB" id="G0UAF6"/>
<dbReference type="InterPro" id="IPR037171">
    <property type="entry name" value="NagB/RpiA_transferase-like"/>
</dbReference>
<evidence type="ECO:0000256" key="7">
    <source>
        <dbReference type="PIRNR" id="PIRNR000858"/>
    </source>
</evidence>
<dbReference type="InterPro" id="IPR014388">
    <property type="entry name" value="3-oxoacid_CoA-transferase"/>
</dbReference>
<dbReference type="GO" id="GO:0046952">
    <property type="term" value="P:ketone body catabolic process"/>
    <property type="evidence" value="ECO:0007669"/>
    <property type="project" value="InterPro"/>
</dbReference>
<dbReference type="PROSITE" id="PS01273">
    <property type="entry name" value="COA_TRANSF_1"/>
    <property type="match status" value="1"/>
</dbReference>
<dbReference type="PROSITE" id="PS01274">
    <property type="entry name" value="COA_TRANSF_2"/>
    <property type="match status" value="1"/>
</dbReference>
<dbReference type="GO" id="GO:0008260">
    <property type="term" value="F:succinyl-CoA:3-oxo-acid CoA-transferase activity"/>
    <property type="evidence" value="ECO:0007669"/>
    <property type="project" value="UniProtKB-EC"/>
</dbReference>
<keyword evidence="5" id="KW-0809">Transit peptide</keyword>
<dbReference type="FunFam" id="3.40.1080.10:FF:000001">
    <property type="entry name" value="Succinyl-coa:3-ketoacid-coenzyme a transferase subunit b"/>
    <property type="match status" value="1"/>
</dbReference>
<dbReference type="InterPro" id="IPR004165">
    <property type="entry name" value="CoA_trans_fam_I"/>
</dbReference>
<comment type="similarity">
    <text evidence="3 7">Belongs to the 3-oxoacid CoA-transferase family.</text>
</comment>
<dbReference type="InterPro" id="IPR004164">
    <property type="entry name" value="CoA_transf_AS"/>
</dbReference>
<dbReference type="PIRSF" id="PIRSF000858">
    <property type="entry name" value="SCOT-t"/>
    <property type="match status" value="1"/>
</dbReference>
<dbReference type="SUPFAM" id="SSF100950">
    <property type="entry name" value="NagB/RpiA/CoA transferase-like"/>
    <property type="match status" value="2"/>
</dbReference>
<dbReference type="PANTHER" id="PTHR13707:SF23">
    <property type="entry name" value="SUCCINYL-COA:3-KETOACID-COENZYME A TRANSFERASE"/>
    <property type="match status" value="1"/>
</dbReference>
<dbReference type="OMA" id="GMGPHPT"/>
<dbReference type="EC" id="2.8.3.5" evidence="7"/>
<dbReference type="SMART" id="SM00882">
    <property type="entry name" value="CoA_trans"/>
    <property type="match status" value="2"/>
</dbReference>
<organism evidence="9">
    <name type="scientific">Trypanosoma vivax (strain Y486)</name>
    <dbReference type="NCBI Taxonomy" id="1055687"/>
    <lineage>
        <taxon>Eukaryota</taxon>
        <taxon>Discoba</taxon>
        <taxon>Euglenozoa</taxon>
        <taxon>Kinetoplastea</taxon>
        <taxon>Metakinetoplastina</taxon>
        <taxon>Trypanosomatida</taxon>
        <taxon>Trypanosomatidae</taxon>
        <taxon>Trypanosoma</taxon>
        <taxon>Duttonella</taxon>
    </lineage>
</organism>
<evidence type="ECO:0000256" key="1">
    <source>
        <dbReference type="ARBA" id="ARBA00004173"/>
    </source>
</evidence>
<comment type="subcellular location">
    <subcellularLocation>
        <location evidence="1">Mitochondrion</location>
    </subcellularLocation>
</comment>
<dbReference type="PANTHER" id="PTHR13707">
    <property type="entry name" value="KETOACID-COENZYME A TRANSFERASE"/>
    <property type="match status" value="1"/>
</dbReference>
<evidence type="ECO:0000313" key="9">
    <source>
        <dbReference type="EMBL" id="CCC52789.1"/>
    </source>
</evidence>
<feature type="active site" description="5-glutamyl coenzyme A thioester intermediate" evidence="8">
    <location>
        <position position="318"/>
    </location>
</feature>
<protein>
    <recommendedName>
        <fullName evidence="7">Succinyl-CoA:3-ketoacid-coenzyme A transferase</fullName>
        <ecNumber evidence="7">2.8.3.5</ecNumber>
    </recommendedName>
</protein>
<reference evidence="9" key="1">
    <citation type="journal article" date="2012" name="Proc. Natl. Acad. Sci. U.S.A.">
        <title>Antigenic diversity is generated by distinct evolutionary mechanisms in African trypanosome species.</title>
        <authorList>
            <person name="Jackson A.P."/>
            <person name="Berry A."/>
            <person name="Aslett M."/>
            <person name="Allison H.C."/>
            <person name="Burton P."/>
            <person name="Vavrova-Anderson J."/>
            <person name="Brown R."/>
            <person name="Browne H."/>
            <person name="Corton N."/>
            <person name="Hauser H."/>
            <person name="Gamble J."/>
            <person name="Gilderthorp R."/>
            <person name="Marcello L."/>
            <person name="McQuillan J."/>
            <person name="Otto T.D."/>
            <person name="Quail M.A."/>
            <person name="Sanders M.J."/>
            <person name="van Tonder A."/>
            <person name="Ginger M.L."/>
            <person name="Field M.C."/>
            <person name="Barry J.D."/>
            <person name="Hertz-Fowler C."/>
            <person name="Berriman M."/>
        </authorList>
    </citation>
    <scope>NUCLEOTIDE SEQUENCE</scope>
    <source>
        <strain evidence="9">Y486</strain>
    </source>
</reference>
<accession>G0UAF6</accession>
<evidence type="ECO:0000256" key="2">
    <source>
        <dbReference type="ARBA" id="ARBA00004753"/>
    </source>
</evidence>
<dbReference type="Gene3D" id="3.40.1080.10">
    <property type="entry name" value="Glutaconate Coenzyme A-transferase"/>
    <property type="match status" value="2"/>
</dbReference>
<keyword evidence="4 7" id="KW-0808">Transferase</keyword>
<dbReference type="NCBIfam" id="TIGR02428">
    <property type="entry name" value="pcaJ_scoB_fam"/>
    <property type="match status" value="1"/>
</dbReference>
<dbReference type="EMBL" id="HE573027">
    <property type="protein sequence ID" value="CCC52789.1"/>
    <property type="molecule type" value="Genomic_DNA"/>
</dbReference>
<dbReference type="InterPro" id="IPR012792">
    <property type="entry name" value="3-oxoacid_CoA-transf_A"/>
</dbReference>
<name>G0UAF6_TRYVY</name>
<comment type="function">
    <text evidence="7">Key enzyme for ketone body catabolism. Transfers the CoA moiety from succinate to acetoacetate. Formation of the enzyme-CoA intermediate proceeds via an unstable anhydride species formed between the carboxylate groups of the enzyme and substrate.</text>
</comment>